<dbReference type="EMBL" id="JASNWA010000010">
    <property type="protein sequence ID" value="KAK3168713.1"/>
    <property type="molecule type" value="Genomic_DNA"/>
</dbReference>
<feature type="compositionally biased region" description="Polar residues" evidence="1">
    <location>
        <begin position="541"/>
        <end position="570"/>
    </location>
</feature>
<feature type="compositionally biased region" description="Gly residues" evidence="1">
    <location>
        <begin position="235"/>
        <end position="267"/>
    </location>
</feature>
<dbReference type="AlphaFoldDB" id="A0AAD9Z384"/>
<feature type="compositionally biased region" description="Polar residues" evidence="1">
    <location>
        <begin position="581"/>
        <end position="600"/>
    </location>
</feature>
<feature type="compositionally biased region" description="Low complexity" evidence="1">
    <location>
        <begin position="100"/>
        <end position="121"/>
    </location>
</feature>
<feature type="compositionally biased region" description="Low complexity" evidence="1">
    <location>
        <begin position="469"/>
        <end position="491"/>
    </location>
</feature>
<dbReference type="Proteomes" id="UP001276659">
    <property type="component" value="Unassembled WGS sequence"/>
</dbReference>
<comment type="caution">
    <text evidence="2">The sequence shown here is derived from an EMBL/GenBank/DDBJ whole genome shotgun (WGS) entry which is preliminary data.</text>
</comment>
<proteinExistence type="predicted"/>
<feature type="compositionally biased region" description="Basic and acidic residues" evidence="1">
    <location>
        <begin position="190"/>
        <end position="200"/>
    </location>
</feature>
<feature type="compositionally biased region" description="Polar residues" evidence="1">
    <location>
        <begin position="175"/>
        <end position="187"/>
    </location>
</feature>
<reference evidence="2" key="1">
    <citation type="submission" date="2022-11" db="EMBL/GenBank/DDBJ databases">
        <title>Chromosomal genome sequence assembly and mating type (MAT) locus characterization of the leprose asexual lichenized fungus Lepraria neglecta (Nyl.) Erichsen.</title>
        <authorList>
            <person name="Allen J.L."/>
            <person name="Pfeffer B."/>
        </authorList>
    </citation>
    <scope>NUCLEOTIDE SEQUENCE</scope>
    <source>
        <strain evidence="2">Allen 5258</strain>
    </source>
</reference>
<gene>
    <name evidence="2" type="ORF">OEA41_005161</name>
</gene>
<accession>A0AAD9Z384</accession>
<feature type="compositionally biased region" description="Low complexity" evidence="1">
    <location>
        <begin position="319"/>
        <end position="328"/>
    </location>
</feature>
<feature type="region of interest" description="Disordered" evidence="1">
    <location>
        <begin position="458"/>
        <end position="890"/>
    </location>
</feature>
<feature type="compositionally biased region" description="Basic and acidic residues" evidence="1">
    <location>
        <begin position="623"/>
        <end position="641"/>
    </location>
</feature>
<sequence>MDKLKNMITGYDSTATNDPLSTSTNPTGGSQYDSGTTGQGTHGLNEPYASRMPGGFDDDAVTTASVSSGVPGQSQSRSKMTGTNDPMLDKPLPREPASAGTGLMGSSGNNTTGTGSSLTGNEYPDRSVGSSGVGNQNYAPETGRSFPLGGSSNTTSSSNHPSGQTGTYLAGGAVGSTTAGPHSSNVANKADPRVDSDLDGSRTTGNTGLGSGTEPTASPTNQGSIGRDAALASGAGTGTGMASGTGTGSGMTSGTGTGTGMTSGTGGYVPDSRSHDHGRHGHTYEGDPCETGEAAPTGALHTSGPHVTDTANRLDPHVGADGTTTGSTGHHHGHHGGEAALAGAGAGAGVGAYESSRDTPSSTTGGTTGSGLGSSTTDTTGTSSTGKTAGPHKSNLLNKLDPRVDSDLSKQQGSTGTTGTGLGSSTTGSTRTSDHHYGRDAGLAGAGGAVAYDAEKHHRGSVPTGTTAGIGSTDTTSGMGSSDPYSSSGSGIDPRVDSSRSAYGGTTDTTGTGKDHHLGRDAALGAGAGGLAYEAERSHGKPTQSSTIPSDTTGSAYDNTRGPSGSNYDQAGTALAGSGHQPATGTTGTSAYGDTQPQSSSHHHTGRDAALGAGAGGAAYEAQKMHDTGRTDHGTQVREQSHPGASIATYPSPGYSNEGAQDPTHSAPHHHGHRKEDTAIAGGAGTGAGAVAGHEMSKKEEKNLVKEHEKELKHEQKEHHKEEKALEKEHSKELKAHEKERAKHEKAIEKDEKRHEKAIEKEEKEEKGEKKHGGLLGFLHRDKPDKELKEEEAPYKARASGQVATDRRDYPEEMSVGTGATSATGLEGEHGSQSGVHGTPIGSENTAMGSGITTHDAYGTQEGRNKLHKDPPAKVLESRGLDHPESGRGY</sequence>
<feature type="compositionally biased region" description="Polar residues" evidence="1">
    <location>
        <begin position="128"/>
        <end position="139"/>
    </location>
</feature>
<keyword evidence="3" id="KW-1185">Reference proteome</keyword>
<evidence type="ECO:0000313" key="2">
    <source>
        <dbReference type="EMBL" id="KAK3168713.1"/>
    </source>
</evidence>
<evidence type="ECO:0000256" key="1">
    <source>
        <dbReference type="SAM" id="MobiDB-lite"/>
    </source>
</evidence>
<protein>
    <submittedName>
        <fullName evidence="2">Uncharacterized protein</fullName>
    </submittedName>
</protein>
<feature type="compositionally biased region" description="Polar residues" evidence="1">
    <location>
        <begin position="11"/>
        <end position="36"/>
    </location>
</feature>
<feature type="region of interest" description="Disordered" evidence="1">
    <location>
        <begin position="1"/>
        <end position="442"/>
    </location>
</feature>
<feature type="compositionally biased region" description="Basic and acidic residues" evidence="1">
    <location>
        <begin position="779"/>
        <end position="795"/>
    </location>
</feature>
<feature type="compositionally biased region" description="Polar residues" evidence="1">
    <location>
        <begin position="213"/>
        <end position="224"/>
    </location>
</feature>
<feature type="compositionally biased region" description="Low complexity" evidence="1">
    <location>
        <begin position="373"/>
        <end position="388"/>
    </location>
</feature>
<organism evidence="2 3">
    <name type="scientific">Lepraria neglecta</name>
    <dbReference type="NCBI Taxonomy" id="209136"/>
    <lineage>
        <taxon>Eukaryota</taxon>
        <taxon>Fungi</taxon>
        <taxon>Dikarya</taxon>
        <taxon>Ascomycota</taxon>
        <taxon>Pezizomycotina</taxon>
        <taxon>Lecanoromycetes</taxon>
        <taxon>OSLEUM clade</taxon>
        <taxon>Lecanoromycetidae</taxon>
        <taxon>Lecanorales</taxon>
        <taxon>Lecanorineae</taxon>
        <taxon>Stereocaulaceae</taxon>
        <taxon>Lepraria</taxon>
    </lineage>
</organism>
<feature type="compositionally biased region" description="Basic and acidic residues" evidence="1">
    <location>
        <begin position="695"/>
        <end position="772"/>
    </location>
</feature>
<name>A0AAD9Z384_9LECA</name>
<feature type="compositionally biased region" description="Low complexity" evidence="1">
    <location>
        <begin position="65"/>
        <end position="78"/>
    </location>
</feature>
<evidence type="ECO:0000313" key="3">
    <source>
        <dbReference type="Proteomes" id="UP001276659"/>
    </source>
</evidence>
<feature type="compositionally biased region" description="Basic and acidic residues" evidence="1">
    <location>
        <begin position="863"/>
        <end position="890"/>
    </location>
</feature>
<feature type="compositionally biased region" description="Polar residues" evidence="1">
    <location>
        <begin position="831"/>
        <end position="853"/>
    </location>
</feature>
<feature type="compositionally biased region" description="Low complexity" evidence="1">
    <location>
        <begin position="149"/>
        <end position="159"/>
    </location>
</feature>